<dbReference type="GO" id="GO:0005829">
    <property type="term" value="C:cytosol"/>
    <property type="evidence" value="ECO:0007669"/>
    <property type="project" value="TreeGrafter"/>
</dbReference>
<comment type="caution">
    <text evidence="6">The sequence shown here is derived from an EMBL/GenBank/DDBJ whole genome shotgun (WGS) entry which is preliminary data.</text>
</comment>
<dbReference type="Pfam" id="PF25151">
    <property type="entry name" value="TPR_Trm732_C"/>
    <property type="match status" value="1"/>
</dbReference>
<evidence type="ECO:0000313" key="7">
    <source>
        <dbReference type="Proteomes" id="UP001321473"/>
    </source>
</evidence>
<dbReference type="Pfam" id="PF25150">
    <property type="entry name" value="TPR_Trm732"/>
    <property type="match status" value="1"/>
</dbReference>
<proteinExistence type="inferred from homology"/>
<dbReference type="InterPro" id="IPR019442">
    <property type="entry name" value="THADA/TRM732_DUF2428"/>
</dbReference>
<keyword evidence="2" id="KW-0819">tRNA processing</keyword>
<feature type="domain" description="DUF2428" evidence="3">
    <location>
        <begin position="800"/>
        <end position="1042"/>
    </location>
</feature>
<dbReference type="PANTHER" id="PTHR14387">
    <property type="entry name" value="THADA/DEATH RECEPTOR INTERACTING PROTEIN"/>
    <property type="match status" value="1"/>
</dbReference>
<evidence type="ECO:0008006" key="8">
    <source>
        <dbReference type="Google" id="ProtNLM"/>
    </source>
</evidence>
<sequence length="1726" mass="190808">MGVTEINSCLNHLHKLFVCTASGEENLQVKIRTIINETAKQPKLNLVSLPLSSLLVEILEHITDQGAKPDTLLLAGTCVVRLLCRFLTPRAASDALQQLLLVSSCPTSWKSQRGAFLPSPEPVAHTSDSLSHPTFYHLCLIHGALSTGTDSHFLLTCQSDDTAPPLIIHILRPLIYLVLDDTVSRYHTVSTLLLWFRTLEHLQREPEAVEDSATVATHSLTESLFTPESNETALVLSAVDANWESSVNGVSDLTKKVYQSLVHVTFPSRLAENDCEKFGINGRDVLPRFHQFLLEKAMRLDWKAKPKLLSLACLMQFVPFEMCLKIDANFAKHCIHGLLANHLVSATVDVYKASLTFGSAQMASKEIWSEYWKTPIIDIIKADDGTCLQNMTTHLLPWTLKNVSCSLEELAKSFETCKTDEVSLSFLVTLGRIAMQVGLASKVLEDPLLVQCLVHQSNGIRIEAFSLCCSSYIHRPGTTETDLPRILQFTRANLNVDDSWFRSRLMVQLENVFVALRECMVSEFSKATRQKRKHEDARAPGNRDASAFCFVKDMITIAIENLFPGSNYQRAITSLGILESLANVFRVDPSGKQRTTHKRETLEKFFASETNQFGLEPMQKTIRAACLTALFHNVVEVRLSAFRLLTTEGCPLFKNGSDLQDVVEATADKYLSSPRPQDNAIGALLVRLYLANLRKEPSRLAAKLEEVCSLGERAFAAFQQDLVSASASCPLHGILFTLTTCLGDVKCILAAIQACSTEKGSSLLSSILNRAMCLAKSSLLHALQVMVPRSKQRSFGTLSASSANRVAPSFEDTNLAFAELIRDHELAKDIKFTPEQCHQVEERMTSFCWHCIKNSCSLLELVAAVSLKDNGISYPIDAAALHDIADTLVAVMTGCRHRGAIESCCESLRSLCHGLSSNGNKAISGIPFNLLKNVLLSLTLRSKSSSVTRRSAGLPLLIRALLEGEAKNVKQSMAWTVDLLSRVIRECSEQPSGSVTTVDLPQAEALHVLCAIVSSASLGPVVLMHLGRVLQFCFEALASPFWIVRNAAHQLYGVTAPRVLGLKKTREEFVGHDALSALDLFARFPDLRAFFLDKLDGSNVDSHDLYFVLDFLSRLKPPASNQQHLESLEPFQQCIRNHLGCRSWNLRLLAAKCISSFCLSAFDEVVVLLTNVAESKGAHSHNRTHAQLHAANRLLRNNQNCIQDVTKWFQETAGYNRLSWALSSNFFVRVEVVNLFDQLFSEGDSSEWQGSLHASYMLDIAKSPVHKELPGDVMWRQRQTRWLLRRAKHLCPSEVVTIVRAGTECAAVMEPALDFLLHEACRPDSGVTSEVWCQVAVTLVAYLNTGPELPVHSAEVLELLEALLRKPEVASPSVDTTWLAKFKCIALNQSFSAGTTVRALSLVVWSLSLKHCLENVERDSPDIAANIDSWLLAITSAVGNEAKLAATADIHRLHAARSLRIVGSTVFDWAAHKCGPRKLIHLQSLFRTVLQLLQDEDPQIRSEAAGALPLQDAELQLLPVQANVAADNLFRKMLLATGDEAELVKFLWGELCRSSPSIGSELKQLLHPTVGSLFEQDESGVFMEPAVVSLLLRRGTEMALEAAMQREESMTSFLLREATILVDELKVTSQAHNKFVMCTGQHPGSDLQILGSPKLYHAITLLQARVDLIERAYLHASKLQSPSAFSRVSSSGLNIRELLSLHGTVTELSLAKVCVAELWAQLTFTK</sequence>
<feature type="domain" description="tRNA (32-2'-O)-methyltransferase regulator THADA-like C-terminal TPR repeats region" evidence="5">
    <location>
        <begin position="1045"/>
        <end position="1193"/>
    </location>
</feature>
<evidence type="ECO:0000259" key="3">
    <source>
        <dbReference type="Pfam" id="PF10350"/>
    </source>
</evidence>
<dbReference type="GO" id="GO:0030488">
    <property type="term" value="P:tRNA methylation"/>
    <property type="evidence" value="ECO:0007669"/>
    <property type="project" value="TreeGrafter"/>
</dbReference>
<reference evidence="6 7" key="1">
    <citation type="journal article" date="2023" name="Arcadia Sci">
        <title>De novo assembly of a long-read Amblyomma americanum tick genome.</title>
        <authorList>
            <person name="Chou S."/>
            <person name="Poskanzer K.E."/>
            <person name="Rollins M."/>
            <person name="Thuy-Boun P.S."/>
        </authorList>
    </citation>
    <scope>NUCLEOTIDE SEQUENCE [LARGE SCALE GENOMIC DNA]</scope>
    <source>
        <strain evidence="6">F_SG_1</strain>
        <tissue evidence="6">Salivary glands</tissue>
    </source>
</reference>
<dbReference type="PANTHER" id="PTHR14387:SF0">
    <property type="entry name" value="DUF2428 DOMAIN-CONTAINING PROTEIN"/>
    <property type="match status" value="1"/>
</dbReference>
<accession>A0AAQ4FEU6</accession>
<comment type="similarity">
    <text evidence="1">Belongs to the THADA family.</text>
</comment>
<evidence type="ECO:0000256" key="2">
    <source>
        <dbReference type="ARBA" id="ARBA00022694"/>
    </source>
</evidence>
<dbReference type="InterPro" id="IPR056842">
    <property type="entry name" value="THADA-like_TPR_C"/>
</dbReference>
<dbReference type="InterPro" id="IPR051954">
    <property type="entry name" value="tRNA_methyltransferase_THADA"/>
</dbReference>
<dbReference type="SUPFAM" id="SSF48371">
    <property type="entry name" value="ARM repeat"/>
    <property type="match status" value="1"/>
</dbReference>
<evidence type="ECO:0000313" key="6">
    <source>
        <dbReference type="EMBL" id="KAK8785466.1"/>
    </source>
</evidence>
<keyword evidence="7" id="KW-1185">Reference proteome</keyword>
<gene>
    <name evidence="6" type="ORF">V5799_008171</name>
</gene>
<organism evidence="6 7">
    <name type="scientific">Amblyomma americanum</name>
    <name type="common">Lone star tick</name>
    <dbReference type="NCBI Taxonomy" id="6943"/>
    <lineage>
        <taxon>Eukaryota</taxon>
        <taxon>Metazoa</taxon>
        <taxon>Ecdysozoa</taxon>
        <taxon>Arthropoda</taxon>
        <taxon>Chelicerata</taxon>
        <taxon>Arachnida</taxon>
        <taxon>Acari</taxon>
        <taxon>Parasitiformes</taxon>
        <taxon>Ixodida</taxon>
        <taxon>Ixodoidea</taxon>
        <taxon>Ixodidae</taxon>
        <taxon>Amblyomminae</taxon>
        <taxon>Amblyomma</taxon>
    </lineage>
</organism>
<dbReference type="EMBL" id="JARKHS020003540">
    <property type="protein sequence ID" value="KAK8785466.1"/>
    <property type="molecule type" value="Genomic_DNA"/>
</dbReference>
<dbReference type="Proteomes" id="UP001321473">
    <property type="component" value="Unassembled WGS sequence"/>
</dbReference>
<protein>
    <recommendedName>
        <fullName evidence="8">Cell cycle-associated protein</fullName>
    </recommendedName>
</protein>
<evidence type="ECO:0000256" key="1">
    <source>
        <dbReference type="ARBA" id="ARBA00010409"/>
    </source>
</evidence>
<dbReference type="InterPro" id="IPR056843">
    <property type="entry name" value="THADA-like_TPR"/>
</dbReference>
<evidence type="ECO:0000259" key="4">
    <source>
        <dbReference type="Pfam" id="PF25150"/>
    </source>
</evidence>
<dbReference type="Pfam" id="PF10350">
    <property type="entry name" value="DUF2428"/>
    <property type="match status" value="1"/>
</dbReference>
<feature type="domain" description="tRNA (32-2'-O)-methyltransferase regulator THADA-like TPR repeats region" evidence="4">
    <location>
        <begin position="368"/>
        <end position="600"/>
    </location>
</feature>
<name>A0AAQ4FEU6_AMBAM</name>
<evidence type="ECO:0000259" key="5">
    <source>
        <dbReference type="Pfam" id="PF25151"/>
    </source>
</evidence>
<dbReference type="InterPro" id="IPR016024">
    <property type="entry name" value="ARM-type_fold"/>
</dbReference>